<keyword evidence="2" id="KW-1185">Reference proteome</keyword>
<sequence length="176" mass="20175">MVLKINKRREMTTYWILVTLSMMSADVKSSLLHPCPVAYVAESYNLECSGLTNEGRFIVWNLEDKENQTSEEISRQILKPTTFKFIEDDKDTVITCVVIDEALSEPDVVMTCRLPVFDFTLPPSCRATLVMPDVSIVCDFHKVHPRVKCEFGYDKNEFQPEVSVDYVVNPLTPFLQ</sequence>
<evidence type="ECO:0000313" key="2">
    <source>
        <dbReference type="Proteomes" id="UP001233172"/>
    </source>
</evidence>
<accession>A0AAD8AW12</accession>
<proteinExistence type="predicted"/>
<gene>
    <name evidence="1" type="ORF">Bpfe_028539</name>
</gene>
<comment type="caution">
    <text evidence="1">The sequence shown here is derived from an EMBL/GenBank/DDBJ whole genome shotgun (WGS) entry which is preliminary data.</text>
</comment>
<dbReference type="Proteomes" id="UP001233172">
    <property type="component" value="Unassembled WGS sequence"/>
</dbReference>
<protein>
    <submittedName>
        <fullName evidence="1">Uncharacterized protein</fullName>
    </submittedName>
</protein>
<evidence type="ECO:0000313" key="1">
    <source>
        <dbReference type="EMBL" id="KAK0042045.1"/>
    </source>
</evidence>
<reference evidence="1" key="2">
    <citation type="submission" date="2023-04" db="EMBL/GenBank/DDBJ databases">
        <authorList>
            <person name="Bu L."/>
            <person name="Lu L."/>
            <person name="Laidemitt M.R."/>
            <person name="Zhang S.M."/>
            <person name="Mutuku M."/>
            <person name="Mkoji G."/>
            <person name="Steinauer M."/>
            <person name="Loker E.S."/>
        </authorList>
    </citation>
    <scope>NUCLEOTIDE SEQUENCE</scope>
    <source>
        <strain evidence="1">KasaAsao</strain>
        <tissue evidence="1">Whole Snail</tissue>
    </source>
</reference>
<dbReference type="EMBL" id="JASAOG010000253">
    <property type="protein sequence ID" value="KAK0042045.1"/>
    <property type="molecule type" value="Genomic_DNA"/>
</dbReference>
<reference evidence="1" key="1">
    <citation type="journal article" date="2023" name="PLoS Negl. Trop. Dis.">
        <title>A genome sequence for Biomphalaria pfeifferi, the major vector snail for the human-infecting parasite Schistosoma mansoni.</title>
        <authorList>
            <person name="Bu L."/>
            <person name="Lu L."/>
            <person name="Laidemitt M.R."/>
            <person name="Zhang S.M."/>
            <person name="Mutuku M."/>
            <person name="Mkoji G."/>
            <person name="Steinauer M."/>
            <person name="Loker E.S."/>
        </authorList>
    </citation>
    <scope>NUCLEOTIDE SEQUENCE</scope>
    <source>
        <strain evidence="1">KasaAsao</strain>
    </source>
</reference>
<name>A0AAD8AW12_BIOPF</name>
<dbReference type="AlphaFoldDB" id="A0AAD8AW12"/>
<organism evidence="1 2">
    <name type="scientific">Biomphalaria pfeifferi</name>
    <name type="common">Bloodfluke planorb</name>
    <name type="synonym">Freshwater snail</name>
    <dbReference type="NCBI Taxonomy" id="112525"/>
    <lineage>
        <taxon>Eukaryota</taxon>
        <taxon>Metazoa</taxon>
        <taxon>Spiralia</taxon>
        <taxon>Lophotrochozoa</taxon>
        <taxon>Mollusca</taxon>
        <taxon>Gastropoda</taxon>
        <taxon>Heterobranchia</taxon>
        <taxon>Euthyneura</taxon>
        <taxon>Panpulmonata</taxon>
        <taxon>Hygrophila</taxon>
        <taxon>Lymnaeoidea</taxon>
        <taxon>Planorbidae</taxon>
        <taxon>Biomphalaria</taxon>
    </lineage>
</organism>